<keyword evidence="1" id="KW-1133">Transmembrane helix</keyword>
<dbReference type="AlphaFoldDB" id="A0A1G7JL52"/>
<evidence type="ECO:0000313" key="2">
    <source>
        <dbReference type="EMBL" id="SDF25623.1"/>
    </source>
</evidence>
<proteinExistence type="predicted"/>
<organism evidence="2 3">
    <name type="scientific">Sporolituus thermophilus DSM 23256</name>
    <dbReference type="NCBI Taxonomy" id="1123285"/>
    <lineage>
        <taxon>Bacteria</taxon>
        <taxon>Bacillati</taxon>
        <taxon>Bacillota</taxon>
        <taxon>Negativicutes</taxon>
        <taxon>Selenomonadales</taxon>
        <taxon>Sporomusaceae</taxon>
        <taxon>Sporolituus</taxon>
    </lineage>
</organism>
<accession>A0A1G7JL52</accession>
<dbReference type="RefSeq" id="WP_093688636.1">
    <property type="nucleotide sequence ID" value="NZ_FNBU01000005.1"/>
</dbReference>
<reference evidence="3" key="1">
    <citation type="submission" date="2016-10" db="EMBL/GenBank/DDBJ databases">
        <authorList>
            <person name="Varghese N."/>
            <person name="Submissions S."/>
        </authorList>
    </citation>
    <scope>NUCLEOTIDE SEQUENCE [LARGE SCALE GENOMIC DNA]</scope>
    <source>
        <strain evidence="3">DSM 23256</strain>
    </source>
</reference>
<keyword evidence="1" id="KW-0472">Membrane</keyword>
<dbReference type="EMBL" id="FNBU01000005">
    <property type="protein sequence ID" value="SDF25623.1"/>
    <property type="molecule type" value="Genomic_DNA"/>
</dbReference>
<evidence type="ECO:0008006" key="4">
    <source>
        <dbReference type="Google" id="ProtNLM"/>
    </source>
</evidence>
<name>A0A1G7JL52_9FIRM</name>
<dbReference type="STRING" id="1123285.SAMN05660235_00974"/>
<dbReference type="OrthoDB" id="1683589at2"/>
<dbReference type="Proteomes" id="UP000243333">
    <property type="component" value="Unassembled WGS sequence"/>
</dbReference>
<gene>
    <name evidence="2" type="ORF">SAMN05660235_00974</name>
</gene>
<feature type="transmembrane region" description="Helical" evidence="1">
    <location>
        <begin position="6"/>
        <end position="25"/>
    </location>
</feature>
<dbReference type="InterPro" id="IPR021338">
    <property type="entry name" value="DUF2953"/>
</dbReference>
<keyword evidence="1" id="KW-0812">Transmembrane</keyword>
<keyword evidence="3" id="KW-1185">Reference proteome</keyword>
<dbReference type="Pfam" id="PF11167">
    <property type="entry name" value="DUF2953"/>
    <property type="match status" value="1"/>
</dbReference>
<evidence type="ECO:0000256" key="1">
    <source>
        <dbReference type="SAM" id="Phobius"/>
    </source>
</evidence>
<protein>
    <recommendedName>
        <fullName evidence="4">DUF2953 domain-containing protein</fullName>
    </recommendedName>
</protein>
<evidence type="ECO:0000313" key="3">
    <source>
        <dbReference type="Proteomes" id="UP000243333"/>
    </source>
</evidence>
<sequence>MHKELLVLWAGIVLAYMLSRVNIYISLTYRRQDSDDHIIVDVFLLRKLINYTITIPVIKTIDRTGIVWPVSEIETANGDVHTHAERERRFIQNLWYIYLHYPRKFRRMLRQFRLFMRLYKTFARKVLASLYCERLYWKTTFGSEDAAVTGVTVGALWAVKGLAYHAVRQRVKFSKRPEFAVVPVFGRQRFEVEFQCIFRLRVGNVITATYSLFKSKRKGAVGSG</sequence>